<dbReference type="RefSeq" id="WP_036937621.1">
    <property type="nucleotide sequence ID" value="NZ_JQKC01000005.1"/>
</dbReference>
<keyword evidence="1" id="KW-1133">Transmembrane helix</keyword>
<dbReference type="EMBL" id="LGTC01000001">
    <property type="protein sequence ID" value="KNY28865.1"/>
    <property type="molecule type" value="Genomic_DNA"/>
</dbReference>
<dbReference type="Proteomes" id="UP000036923">
    <property type="component" value="Unassembled WGS sequence"/>
</dbReference>
<proteinExistence type="predicted"/>
<dbReference type="AlphaFoldDB" id="A0A0L6JT52"/>
<name>A0A0L6JT52_9FIRM</name>
<evidence type="ECO:0000256" key="1">
    <source>
        <dbReference type="SAM" id="Phobius"/>
    </source>
</evidence>
<reference evidence="3" key="1">
    <citation type="submission" date="2015-07" db="EMBL/GenBank/DDBJ databases">
        <title>Near-Complete Genome Sequence of the Cellulolytic Bacterium Bacteroides (Pseudobacteroides) cellulosolvens ATCC 35603.</title>
        <authorList>
            <person name="Dassa B."/>
            <person name="Utturkar S.M."/>
            <person name="Klingeman D.M."/>
            <person name="Hurt R.A."/>
            <person name="Keller M."/>
            <person name="Xu J."/>
            <person name="Reddy Y.H.K."/>
            <person name="Borovok I."/>
            <person name="Grinberg I.R."/>
            <person name="Lamed R."/>
            <person name="Zhivin O."/>
            <person name="Bayer E.A."/>
            <person name="Brown S.D."/>
        </authorList>
    </citation>
    <scope>NUCLEOTIDE SEQUENCE [LARGE SCALE GENOMIC DNA]</scope>
    <source>
        <strain evidence="3">DSM 2933</strain>
    </source>
</reference>
<organism evidence="2 3">
    <name type="scientific">Pseudobacteroides cellulosolvens ATCC 35603 = DSM 2933</name>
    <dbReference type="NCBI Taxonomy" id="398512"/>
    <lineage>
        <taxon>Bacteria</taxon>
        <taxon>Bacillati</taxon>
        <taxon>Bacillota</taxon>
        <taxon>Clostridia</taxon>
        <taxon>Eubacteriales</taxon>
        <taxon>Oscillospiraceae</taxon>
        <taxon>Pseudobacteroides</taxon>
    </lineage>
</organism>
<keyword evidence="1" id="KW-0812">Transmembrane</keyword>
<accession>A0A0L6JT52</accession>
<sequence length="141" mass="16109" precursor="true">MKKNYLIILLTFIILGVAGFSYLYIFSSKSITSFYNNDVSKISSIDILDGNNGNIISINDKKVIASISTFLSTIKLKRVIEKPSSGWKYRFSINEYDKEVLNIVFINDEYCKINSMKYKITKSSDVTIKSIYDEAVKSIKK</sequence>
<evidence type="ECO:0000313" key="2">
    <source>
        <dbReference type="EMBL" id="KNY28865.1"/>
    </source>
</evidence>
<protein>
    <submittedName>
        <fullName evidence="2">Uncharacterized protein</fullName>
    </submittedName>
</protein>
<feature type="transmembrane region" description="Helical" evidence="1">
    <location>
        <begin position="6"/>
        <end position="25"/>
    </location>
</feature>
<keyword evidence="1" id="KW-0472">Membrane</keyword>
<dbReference type="OrthoDB" id="10007962at2"/>
<dbReference type="STRING" id="398512.Bccel_4139"/>
<evidence type="ECO:0000313" key="3">
    <source>
        <dbReference type="Proteomes" id="UP000036923"/>
    </source>
</evidence>
<gene>
    <name evidence="2" type="ORF">Bccel_4139</name>
</gene>
<comment type="caution">
    <text evidence="2">The sequence shown here is derived from an EMBL/GenBank/DDBJ whole genome shotgun (WGS) entry which is preliminary data.</text>
</comment>
<keyword evidence="3" id="KW-1185">Reference proteome</keyword>